<evidence type="ECO:0000313" key="4">
    <source>
        <dbReference type="Proteomes" id="UP000719766"/>
    </source>
</evidence>
<evidence type="ECO:0000313" key="3">
    <source>
        <dbReference type="EMBL" id="KAG1797457.1"/>
    </source>
</evidence>
<organism evidence="3 4">
    <name type="scientific">Suillus plorans</name>
    <dbReference type="NCBI Taxonomy" id="116603"/>
    <lineage>
        <taxon>Eukaryota</taxon>
        <taxon>Fungi</taxon>
        <taxon>Dikarya</taxon>
        <taxon>Basidiomycota</taxon>
        <taxon>Agaricomycotina</taxon>
        <taxon>Agaricomycetes</taxon>
        <taxon>Agaricomycetidae</taxon>
        <taxon>Boletales</taxon>
        <taxon>Suillineae</taxon>
        <taxon>Suillaceae</taxon>
        <taxon>Suillus</taxon>
    </lineage>
</organism>
<comment type="caution">
    <text evidence="3">The sequence shown here is derived from an EMBL/GenBank/DDBJ whole genome shotgun (WGS) entry which is preliminary data.</text>
</comment>
<feature type="domain" description="KOW" evidence="2">
    <location>
        <begin position="886"/>
        <end position="913"/>
    </location>
</feature>
<dbReference type="SMART" id="SM00739">
    <property type="entry name" value="KOW"/>
    <property type="match status" value="5"/>
</dbReference>
<dbReference type="GeneID" id="64599973"/>
<protein>
    <recommendedName>
        <fullName evidence="2">KOW domain-containing protein</fullName>
    </recommendedName>
</protein>
<evidence type="ECO:0000259" key="2">
    <source>
        <dbReference type="SMART" id="SM00739"/>
    </source>
</evidence>
<feature type="domain" description="KOW" evidence="2">
    <location>
        <begin position="423"/>
        <end position="450"/>
    </location>
</feature>
<dbReference type="RefSeq" id="XP_041162567.1">
    <property type="nucleotide sequence ID" value="XM_041306209.1"/>
</dbReference>
<feature type="domain" description="KOW" evidence="2">
    <location>
        <begin position="477"/>
        <end position="504"/>
    </location>
</feature>
<dbReference type="InterPro" id="IPR014722">
    <property type="entry name" value="Rib_uL2_dom2"/>
</dbReference>
<proteinExistence type="predicted"/>
<feature type="compositionally biased region" description="Low complexity" evidence="1">
    <location>
        <begin position="195"/>
        <end position="205"/>
    </location>
</feature>
<accession>A0A9P7DL29</accession>
<sequence length="944" mass="104809">MSKRAASNDNAPTPKGIKINDGNLTAPLADKHAWAILEQFLMTDMMYAQMEEALSLYLSNRYSEDDWKESRDALFSGDGDDNLALRNLCAVKAKHIPSVSASSDSSVADGPSSARVQSLHRPAKLKNPYLDLAAEEGEDDDEEEDDHDHNGPSGPWKVTSLPGLSLAARFATAINNIMHRFETTQRSSSQDHQNIPSSISDLIPSRSSTELQGGRMYLLHVHRSVTDYIATHLRKKHFIVKVSAWIPGQLYMVADSPKTIADSLPSSLYLAVKQYVRISDEECEEVERSYCKLPSPAWVRIKHGKYKGDIAQVFDSNLPNDFIAVLVPPRDFPYSMPPRSRSLLDLSRLPNGNTVSNITHGEKNVGCEYKGERYYMGLLLHSFHRDHLEHVVCPHADDIQLHLQSGWEQSFLKRTVVAFSMQFLHVGDCAKIVQGDLSSEIGKVTSTNHPAGSATLELSLSGQRKEVELRLQDIERVFRIGDMVRVVADPYLGVEGHIIQMVNDVFCLCQDVLKEEASVSFHFSILQNHLTQPVAQLPTQQLFKPPPDVESIQMGDYIEVLIGEHIGKCGIVRWLPKGADSLWFQDGTLNIPVPISFIRRTHLPHLQTLQYTKDRGYDVKPGDVVDVPISFVAKVRNTNFDSFKKEIGQEVFIIGGDHKGYRATLYSVTSETCTVAVHGQQRIKIELKDVATRYRMRLNGSILEGTDMLSFCEMRRRSYLAAQPRSVTPPPEKVPSSVAITGTSTSTSMWTAWTSSPDDQTGNPLPGVNPNSLTTESNPWTVNADDTLDSIDARTEKLKEGPLAWLMKKEFSSKLNTHHMMLKVLPSFMGGRLHNRFVSTACPDPFLGLNGPAPDGCVAVFCSSNSAGAVIQHYHIPVTDLSPAPPHKKNQQCLVLDGSHRGSICNVAKCNLKKNTVDIVIAPSTSINLRFNQICLVEQVCTTT</sequence>
<feature type="region of interest" description="Disordered" evidence="1">
    <location>
        <begin position="135"/>
        <end position="158"/>
    </location>
</feature>
<dbReference type="EMBL" id="JABBWE010000016">
    <property type="protein sequence ID" value="KAG1797457.1"/>
    <property type="molecule type" value="Genomic_DNA"/>
</dbReference>
<dbReference type="Gene3D" id="2.30.30.30">
    <property type="match status" value="1"/>
</dbReference>
<dbReference type="CDD" id="cd06081">
    <property type="entry name" value="KOW_Spt5_1"/>
    <property type="match status" value="1"/>
</dbReference>
<dbReference type="AlphaFoldDB" id="A0A9P7DL29"/>
<dbReference type="InterPro" id="IPR008991">
    <property type="entry name" value="Translation_prot_SH3-like_sf"/>
</dbReference>
<dbReference type="InterPro" id="IPR005824">
    <property type="entry name" value="KOW"/>
</dbReference>
<feature type="region of interest" description="Disordered" evidence="1">
    <location>
        <begin position="100"/>
        <end position="120"/>
    </location>
</feature>
<feature type="region of interest" description="Disordered" evidence="1">
    <location>
        <begin position="183"/>
        <end position="205"/>
    </location>
</feature>
<feature type="domain" description="KOW" evidence="2">
    <location>
        <begin position="644"/>
        <end position="671"/>
    </location>
</feature>
<feature type="compositionally biased region" description="Polar residues" evidence="1">
    <location>
        <begin position="184"/>
        <end position="194"/>
    </location>
</feature>
<feature type="compositionally biased region" description="Acidic residues" evidence="1">
    <location>
        <begin position="135"/>
        <end position="146"/>
    </location>
</feature>
<evidence type="ECO:0000256" key="1">
    <source>
        <dbReference type="SAM" id="MobiDB-lite"/>
    </source>
</evidence>
<keyword evidence="4" id="KW-1185">Reference proteome</keyword>
<reference evidence="3" key="1">
    <citation type="journal article" date="2020" name="New Phytol.">
        <title>Comparative genomics reveals dynamic genome evolution in host specialist ectomycorrhizal fungi.</title>
        <authorList>
            <person name="Lofgren L.A."/>
            <person name="Nguyen N.H."/>
            <person name="Vilgalys R."/>
            <person name="Ruytinx J."/>
            <person name="Liao H.L."/>
            <person name="Branco S."/>
            <person name="Kuo A."/>
            <person name="LaButti K."/>
            <person name="Lipzen A."/>
            <person name="Andreopoulos W."/>
            <person name="Pangilinan J."/>
            <person name="Riley R."/>
            <person name="Hundley H."/>
            <person name="Na H."/>
            <person name="Barry K."/>
            <person name="Grigoriev I.V."/>
            <person name="Stajich J.E."/>
            <person name="Kennedy P.G."/>
        </authorList>
    </citation>
    <scope>NUCLEOTIDE SEQUENCE</scope>
    <source>
        <strain evidence="3">S12</strain>
    </source>
</reference>
<dbReference type="OrthoDB" id="28901at2759"/>
<feature type="compositionally biased region" description="Low complexity" evidence="1">
    <location>
        <begin position="100"/>
        <end position="113"/>
    </location>
</feature>
<dbReference type="Proteomes" id="UP000719766">
    <property type="component" value="Unassembled WGS sequence"/>
</dbReference>
<dbReference type="SUPFAM" id="SSF50104">
    <property type="entry name" value="Translation proteins SH3-like domain"/>
    <property type="match status" value="2"/>
</dbReference>
<dbReference type="InterPro" id="IPR041973">
    <property type="entry name" value="KOW_Spt5_1"/>
</dbReference>
<feature type="domain" description="KOW" evidence="2">
    <location>
        <begin position="551"/>
        <end position="578"/>
    </location>
</feature>
<name>A0A9P7DL29_9AGAM</name>
<gene>
    <name evidence="3" type="ORF">HD556DRAFT_1441016</name>
</gene>